<evidence type="ECO:0000313" key="9">
    <source>
        <dbReference type="Proteomes" id="UP000326939"/>
    </source>
</evidence>
<dbReference type="GO" id="GO:0046983">
    <property type="term" value="F:protein dimerization activity"/>
    <property type="evidence" value="ECO:0007669"/>
    <property type="project" value="InterPro"/>
</dbReference>
<evidence type="ECO:0000259" key="7">
    <source>
        <dbReference type="PROSITE" id="PS50066"/>
    </source>
</evidence>
<evidence type="ECO:0000256" key="4">
    <source>
        <dbReference type="ARBA" id="ARBA00023163"/>
    </source>
</evidence>
<keyword evidence="2" id="KW-0805">Transcription regulation</keyword>
<dbReference type="PANTHER" id="PTHR11945:SF529">
    <property type="entry name" value="MADS-BOX DOMAIN-CONTAINING PROTEIN"/>
    <property type="match status" value="1"/>
</dbReference>
<comment type="caution">
    <text evidence="8">The sequence shown here is derived from an EMBL/GenBank/DDBJ whole genome shotgun (WGS) entry which is preliminary data.</text>
</comment>
<comment type="subcellular location">
    <subcellularLocation>
        <location evidence="1">Nucleus</location>
    </subcellularLocation>
</comment>
<proteinExistence type="predicted"/>
<keyword evidence="3" id="KW-0238">DNA-binding</keyword>
<evidence type="ECO:0000256" key="5">
    <source>
        <dbReference type="ARBA" id="ARBA00023242"/>
    </source>
</evidence>
<dbReference type="Gene3D" id="3.40.1810.10">
    <property type="entry name" value="Transcription factor, MADS-box"/>
    <property type="match status" value="1"/>
</dbReference>
<dbReference type="PRINTS" id="PR00404">
    <property type="entry name" value="MADSDOMAIN"/>
</dbReference>
<sequence>MARRETAEQRSVTLTKRRQGLFNKAAELCRICDARIAIMVSSTGSKEKVYAFGHSSVDAVFNRFLDDFPASEAAGASHGEEIKSACNSLHEDIKALESEVTTLIMQNKKINAGGISWDFFDEFERSGSVQELQDAVKSLESLLGLAKKKMNNPTGDGNLGISNIIEPKSDGFLALGLKPHYGSSSSLDDKACQNSAKNVELISANYSDSWATSDGSPGNNGIDFPGEVDIDYIWDCIPSLDFNSDSDRVHSDNSSNGCTTSRTASRSDSRSQENGDDVFPTTSLDTGYLEAMEFLDYGIKTTPDSDFWDIKQH</sequence>
<name>A0A5N5J8P1_9ROSI</name>
<dbReference type="InterPro" id="IPR036879">
    <property type="entry name" value="TF_MADSbox_sf"/>
</dbReference>
<dbReference type="PANTHER" id="PTHR11945">
    <property type="entry name" value="MADS BOX PROTEIN"/>
    <property type="match status" value="1"/>
</dbReference>
<organism evidence="8 9">
    <name type="scientific">Salix brachista</name>
    <dbReference type="NCBI Taxonomy" id="2182728"/>
    <lineage>
        <taxon>Eukaryota</taxon>
        <taxon>Viridiplantae</taxon>
        <taxon>Streptophyta</taxon>
        <taxon>Embryophyta</taxon>
        <taxon>Tracheophyta</taxon>
        <taxon>Spermatophyta</taxon>
        <taxon>Magnoliopsida</taxon>
        <taxon>eudicotyledons</taxon>
        <taxon>Gunneridae</taxon>
        <taxon>Pentapetalae</taxon>
        <taxon>rosids</taxon>
        <taxon>fabids</taxon>
        <taxon>Malpighiales</taxon>
        <taxon>Salicaceae</taxon>
        <taxon>Saliceae</taxon>
        <taxon>Salix</taxon>
    </lineage>
</organism>
<dbReference type="GO" id="GO:0005634">
    <property type="term" value="C:nucleus"/>
    <property type="evidence" value="ECO:0007669"/>
    <property type="project" value="UniProtKB-SubCell"/>
</dbReference>
<evidence type="ECO:0000313" key="8">
    <source>
        <dbReference type="EMBL" id="KAB5513875.1"/>
    </source>
</evidence>
<dbReference type="SUPFAM" id="SSF55455">
    <property type="entry name" value="SRF-like"/>
    <property type="match status" value="1"/>
</dbReference>
<keyword evidence="4" id="KW-0804">Transcription</keyword>
<dbReference type="GO" id="GO:0000978">
    <property type="term" value="F:RNA polymerase II cis-regulatory region sequence-specific DNA binding"/>
    <property type="evidence" value="ECO:0007669"/>
    <property type="project" value="TreeGrafter"/>
</dbReference>
<dbReference type="SMART" id="SM00432">
    <property type="entry name" value="MADS"/>
    <property type="match status" value="1"/>
</dbReference>
<evidence type="ECO:0000256" key="2">
    <source>
        <dbReference type="ARBA" id="ARBA00023015"/>
    </source>
</evidence>
<dbReference type="PROSITE" id="PS50066">
    <property type="entry name" value="MADS_BOX_2"/>
    <property type="match status" value="1"/>
</dbReference>
<evidence type="ECO:0000256" key="3">
    <source>
        <dbReference type="ARBA" id="ARBA00023125"/>
    </source>
</evidence>
<dbReference type="AlphaFoldDB" id="A0A5N5J8P1"/>
<feature type="domain" description="MADS-box" evidence="7">
    <location>
        <begin position="1"/>
        <end position="54"/>
    </location>
</feature>
<dbReference type="CDD" id="cd00120">
    <property type="entry name" value="MADS"/>
    <property type="match status" value="1"/>
</dbReference>
<feature type="region of interest" description="Disordered" evidence="6">
    <location>
        <begin position="246"/>
        <end position="282"/>
    </location>
</feature>
<dbReference type="Proteomes" id="UP000326939">
    <property type="component" value="Chromosome 18"/>
</dbReference>
<keyword evidence="5" id="KW-0539">Nucleus</keyword>
<dbReference type="Pfam" id="PF00319">
    <property type="entry name" value="SRF-TF"/>
    <property type="match status" value="1"/>
</dbReference>
<gene>
    <name evidence="8" type="ORF">DKX38_027781</name>
</gene>
<keyword evidence="9" id="KW-1185">Reference proteome</keyword>
<accession>A0A5N5J8P1</accession>
<reference evidence="9" key="1">
    <citation type="journal article" date="2019" name="Gigascience">
        <title>De novo genome assembly of the endangered Acer yangbiense, a plant species with extremely small populations endemic to Yunnan Province, China.</title>
        <authorList>
            <person name="Yang J."/>
            <person name="Wariss H.M."/>
            <person name="Tao L."/>
            <person name="Zhang R."/>
            <person name="Yun Q."/>
            <person name="Hollingsworth P."/>
            <person name="Dao Z."/>
            <person name="Luo G."/>
            <person name="Guo H."/>
            <person name="Ma Y."/>
            <person name="Sun W."/>
        </authorList>
    </citation>
    <scope>NUCLEOTIDE SEQUENCE [LARGE SCALE GENOMIC DNA]</scope>
    <source>
        <strain evidence="9">cv. br00</strain>
    </source>
</reference>
<protein>
    <recommendedName>
        <fullName evidence="7">MADS-box domain-containing protein</fullName>
    </recommendedName>
</protein>
<evidence type="ECO:0000256" key="1">
    <source>
        <dbReference type="ARBA" id="ARBA00004123"/>
    </source>
</evidence>
<dbReference type="GO" id="GO:0000981">
    <property type="term" value="F:DNA-binding transcription factor activity, RNA polymerase II-specific"/>
    <property type="evidence" value="ECO:0007669"/>
    <property type="project" value="TreeGrafter"/>
</dbReference>
<dbReference type="EMBL" id="VDCV01000018">
    <property type="protein sequence ID" value="KAB5513875.1"/>
    <property type="molecule type" value="Genomic_DNA"/>
</dbReference>
<dbReference type="InterPro" id="IPR002100">
    <property type="entry name" value="TF_MADSbox"/>
</dbReference>
<evidence type="ECO:0000256" key="6">
    <source>
        <dbReference type="SAM" id="MobiDB-lite"/>
    </source>
</evidence>